<dbReference type="Pfam" id="PF08146">
    <property type="entry name" value="BP28CT"/>
    <property type="match status" value="1"/>
</dbReference>
<dbReference type="GO" id="GO:0034455">
    <property type="term" value="C:t-UTP complex"/>
    <property type="evidence" value="ECO:0007669"/>
    <property type="project" value="TreeGrafter"/>
</dbReference>
<protein>
    <recommendedName>
        <fullName evidence="7">HEAT repeat-containing protein 1</fullName>
    </recommendedName>
</protein>
<proteinExistence type="inferred from homology"/>
<keyword evidence="4 7" id="KW-0698">rRNA processing</keyword>
<keyword evidence="6 7" id="KW-0687">Ribonucleoprotein</keyword>
<dbReference type="EMBL" id="HBNS01015529">
    <property type="protein sequence ID" value="CAE4602523.1"/>
    <property type="molecule type" value="Transcribed_RNA"/>
</dbReference>
<evidence type="ECO:0000256" key="4">
    <source>
        <dbReference type="ARBA" id="ARBA00022552"/>
    </source>
</evidence>
<gene>
    <name evidence="10" type="ORF">DBRI00130_LOCUS12467</name>
</gene>
<dbReference type="InterPro" id="IPR040191">
    <property type="entry name" value="UTP10"/>
</dbReference>
<keyword evidence="5 7" id="KW-0539">Nucleus</keyword>
<dbReference type="GO" id="GO:0000462">
    <property type="term" value="P:maturation of SSU-rRNA from tricistronic rRNA transcript (SSU-rRNA, 5.8S rRNA, LSU-rRNA)"/>
    <property type="evidence" value="ECO:0007669"/>
    <property type="project" value="TreeGrafter"/>
</dbReference>
<name>A0A7S4VCA1_9STRA</name>
<evidence type="ECO:0000259" key="9">
    <source>
        <dbReference type="SMART" id="SM01036"/>
    </source>
</evidence>
<evidence type="ECO:0000256" key="5">
    <source>
        <dbReference type="ARBA" id="ARBA00023242"/>
    </source>
</evidence>
<dbReference type="SMART" id="SM01036">
    <property type="entry name" value="BP28CT"/>
    <property type="match status" value="1"/>
</dbReference>
<dbReference type="GO" id="GO:0030515">
    <property type="term" value="F:snoRNA binding"/>
    <property type="evidence" value="ECO:0007669"/>
    <property type="project" value="TreeGrafter"/>
</dbReference>
<dbReference type="PANTHER" id="PTHR13457">
    <property type="entry name" value="BAP28"/>
    <property type="match status" value="1"/>
</dbReference>
<dbReference type="GO" id="GO:0030686">
    <property type="term" value="C:90S preribosome"/>
    <property type="evidence" value="ECO:0007669"/>
    <property type="project" value="TreeGrafter"/>
</dbReference>
<reference evidence="10" key="1">
    <citation type="submission" date="2021-01" db="EMBL/GenBank/DDBJ databases">
        <authorList>
            <person name="Corre E."/>
            <person name="Pelletier E."/>
            <person name="Niang G."/>
            <person name="Scheremetjew M."/>
            <person name="Finn R."/>
            <person name="Kale V."/>
            <person name="Holt S."/>
            <person name="Cochrane G."/>
            <person name="Meng A."/>
            <person name="Brown T."/>
            <person name="Cohen L."/>
        </authorList>
    </citation>
    <scope>NUCLEOTIDE SEQUENCE</scope>
    <source>
        <strain evidence="10">GSO104</strain>
    </source>
</reference>
<sequence>MKPILSSLSSVNSWLGNNDNREEDQPVRLLQVSLLRALIAVTETVPQFLVPFLGEILSPLGLPSWALRQESVDGDNAVKSMSESLDRALAIGTPARQLIPASSEAIQKALSKEHDGMGWREAKSIFTIMKSSIEFSPRSEINPVIGRLINALLLGYGYDKDIKGKTELLCSANECLLAIVMKLSENQLRPLYARLREWRGDIDESGMENTSYSRRYAFWSLSAALSKELRSIFLPCLSTVIGDAVTELDFAVNRLCDSSHLSKTSGGKKRRRLDHSGKNDAGLSDLDELSPLQPLLLSLELALKADAHEGGGWVRSDDGQRYNAILNPLGKLLEANIPPNFPVDSSSGENKSSEISPFQQLVSGVGTTEHGNVIACLTALAAAAGNEQLWKPLNHAILQACGNDSRSEVRKAGASALLTIIQTLGEEYMVLLPECLPILSELLEDSDEEIASIAKECIRQGEELLGESLDDSLI</sequence>
<evidence type="ECO:0000313" key="10">
    <source>
        <dbReference type="EMBL" id="CAE4602523.1"/>
    </source>
</evidence>
<dbReference type="GO" id="GO:0032040">
    <property type="term" value="C:small-subunit processome"/>
    <property type="evidence" value="ECO:0007669"/>
    <property type="project" value="TreeGrafter"/>
</dbReference>
<evidence type="ECO:0000256" key="6">
    <source>
        <dbReference type="ARBA" id="ARBA00023274"/>
    </source>
</evidence>
<dbReference type="PANTHER" id="PTHR13457:SF1">
    <property type="entry name" value="HEAT REPEAT-CONTAINING PROTEIN 1"/>
    <property type="match status" value="1"/>
</dbReference>
<dbReference type="GO" id="GO:0045943">
    <property type="term" value="P:positive regulation of transcription by RNA polymerase I"/>
    <property type="evidence" value="ECO:0007669"/>
    <property type="project" value="TreeGrafter"/>
</dbReference>
<comment type="similarity">
    <text evidence="2 7">Belongs to the HEATR1/UTP10 family.</text>
</comment>
<feature type="region of interest" description="Disordered" evidence="8">
    <location>
        <begin position="261"/>
        <end position="285"/>
    </location>
</feature>
<evidence type="ECO:0000256" key="7">
    <source>
        <dbReference type="RuleBase" id="RU367065"/>
    </source>
</evidence>
<evidence type="ECO:0000256" key="3">
    <source>
        <dbReference type="ARBA" id="ARBA00022517"/>
    </source>
</evidence>
<evidence type="ECO:0000256" key="8">
    <source>
        <dbReference type="SAM" id="MobiDB-lite"/>
    </source>
</evidence>
<dbReference type="SUPFAM" id="SSF48371">
    <property type="entry name" value="ARM repeat"/>
    <property type="match status" value="1"/>
</dbReference>
<organism evidence="10">
    <name type="scientific">Ditylum brightwellii</name>
    <dbReference type="NCBI Taxonomy" id="49249"/>
    <lineage>
        <taxon>Eukaryota</taxon>
        <taxon>Sar</taxon>
        <taxon>Stramenopiles</taxon>
        <taxon>Ochrophyta</taxon>
        <taxon>Bacillariophyta</taxon>
        <taxon>Mediophyceae</taxon>
        <taxon>Lithodesmiophycidae</taxon>
        <taxon>Lithodesmiales</taxon>
        <taxon>Lithodesmiaceae</taxon>
        <taxon>Ditylum</taxon>
    </lineage>
</organism>
<dbReference type="InterPro" id="IPR011989">
    <property type="entry name" value="ARM-like"/>
</dbReference>
<keyword evidence="3 7" id="KW-0690">Ribosome biogenesis</keyword>
<dbReference type="InterPro" id="IPR016024">
    <property type="entry name" value="ARM-type_fold"/>
</dbReference>
<feature type="domain" description="BP28 C-terminal" evidence="9">
    <location>
        <begin position="138"/>
        <end position="310"/>
    </location>
</feature>
<evidence type="ECO:0000256" key="2">
    <source>
        <dbReference type="ARBA" id="ARBA00010559"/>
    </source>
</evidence>
<accession>A0A7S4VCA1</accession>
<evidence type="ECO:0000256" key="1">
    <source>
        <dbReference type="ARBA" id="ARBA00004604"/>
    </source>
</evidence>
<dbReference type="AlphaFoldDB" id="A0A7S4VCA1"/>
<dbReference type="Gene3D" id="1.25.10.10">
    <property type="entry name" value="Leucine-rich Repeat Variant"/>
    <property type="match status" value="1"/>
</dbReference>
<dbReference type="InterPro" id="IPR012954">
    <property type="entry name" value="BP28_C_dom"/>
</dbReference>
<comment type="subcellular location">
    <subcellularLocation>
        <location evidence="1 7">Nucleus</location>
        <location evidence="1 7">Nucleolus</location>
    </subcellularLocation>
</comment>
<comment type="function">
    <text evidence="7">Involved in nucleolar processing of pre-18S ribosomal RNA.</text>
</comment>